<dbReference type="EMBL" id="PNHP01000004">
    <property type="protein sequence ID" value="PMC81278.1"/>
    <property type="molecule type" value="Genomic_DNA"/>
</dbReference>
<dbReference type="RefSeq" id="WP_004814405.1">
    <property type="nucleotide sequence ID" value="NZ_CABKPG010000021.1"/>
</dbReference>
<sequence>MKTTVIFIVILIISAIVNVLLLSKFSFGDDRDRKIFNKTCSHTLMAFIIYLLLDMILPFTNNTDSFTNLFVISLLFLINQLVYRKKLS</sequence>
<evidence type="ECO:0000313" key="3">
    <source>
        <dbReference type="Proteomes" id="UP000235658"/>
    </source>
</evidence>
<evidence type="ECO:0000256" key="1">
    <source>
        <dbReference type="SAM" id="Phobius"/>
    </source>
</evidence>
<keyword evidence="1" id="KW-0812">Transmembrane</keyword>
<keyword evidence="2" id="KW-0418">Kinase</keyword>
<accession>A0A2N6UI43</accession>
<dbReference type="GeneID" id="84578951"/>
<gene>
    <name evidence="2" type="ORF">CJ192_07110</name>
</gene>
<reference evidence="2 3" key="1">
    <citation type="submission" date="2017-09" db="EMBL/GenBank/DDBJ databases">
        <title>Bacterial strain isolated from the female urinary microbiota.</title>
        <authorList>
            <person name="Thomas-White K."/>
            <person name="Kumar N."/>
            <person name="Forster S."/>
            <person name="Putonti C."/>
            <person name="Lawley T."/>
            <person name="Wolfe A.J."/>
        </authorList>
    </citation>
    <scope>NUCLEOTIDE SEQUENCE [LARGE SCALE GENOMIC DNA]</scope>
    <source>
        <strain evidence="2 3">UMB0204</strain>
    </source>
</reference>
<feature type="transmembrane region" description="Helical" evidence="1">
    <location>
        <begin position="65"/>
        <end position="83"/>
    </location>
</feature>
<evidence type="ECO:0000313" key="2">
    <source>
        <dbReference type="EMBL" id="PMC81278.1"/>
    </source>
</evidence>
<keyword evidence="1" id="KW-0472">Membrane</keyword>
<proteinExistence type="predicted"/>
<dbReference type="GO" id="GO:0016301">
    <property type="term" value="F:kinase activity"/>
    <property type="evidence" value="ECO:0007669"/>
    <property type="project" value="UniProtKB-KW"/>
</dbReference>
<feature type="transmembrane region" description="Helical" evidence="1">
    <location>
        <begin position="6"/>
        <end position="23"/>
    </location>
</feature>
<dbReference type="Proteomes" id="UP000235658">
    <property type="component" value="Unassembled WGS sequence"/>
</dbReference>
<keyword evidence="2" id="KW-0808">Transferase</keyword>
<name>A0A2N6UI43_9FIRM</name>
<comment type="caution">
    <text evidence="2">The sequence shown here is derived from an EMBL/GenBank/DDBJ whole genome shotgun (WGS) entry which is preliminary data.</text>
</comment>
<dbReference type="AlphaFoldDB" id="A0A2N6UI43"/>
<keyword evidence="1" id="KW-1133">Transmembrane helix</keyword>
<organism evidence="2 3">
    <name type="scientific">Anaerococcus hydrogenalis</name>
    <dbReference type="NCBI Taxonomy" id="33029"/>
    <lineage>
        <taxon>Bacteria</taxon>
        <taxon>Bacillati</taxon>
        <taxon>Bacillota</taxon>
        <taxon>Tissierellia</taxon>
        <taxon>Tissierellales</taxon>
        <taxon>Peptoniphilaceae</taxon>
        <taxon>Anaerococcus</taxon>
    </lineage>
</organism>
<protein>
    <submittedName>
        <fullName evidence="2">Histidine kinase</fullName>
    </submittedName>
</protein>
<feature type="transmembrane region" description="Helical" evidence="1">
    <location>
        <begin position="35"/>
        <end position="53"/>
    </location>
</feature>